<accession>A0A8C0L2D2</accession>
<dbReference type="GO" id="GO:0051607">
    <property type="term" value="P:defense response to virus"/>
    <property type="evidence" value="ECO:0007669"/>
    <property type="project" value="Ensembl"/>
</dbReference>
<keyword evidence="6" id="KW-1185">Reference proteome</keyword>
<dbReference type="GO" id="GO:0008310">
    <property type="term" value="F:single-stranded DNA 3'-5' DNA exonuclease activity"/>
    <property type="evidence" value="ECO:0007669"/>
    <property type="project" value="Ensembl"/>
</dbReference>
<name>A0A8C0L2D2_CANLU</name>
<dbReference type="InterPro" id="IPR012337">
    <property type="entry name" value="RNaseH-like_sf"/>
</dbReference>
<organism evidence="5 6">
    <name type="scientific">Canis lupus dingo</name>
    <name type="common">dingo</name>
    <dbReference type="NCBI Taxonomy" id="286419"/>
    <lineage>
        <taxon>Eukaryota</taxon>
        <taxon>Metazoa</taxon>
        <taxon>Chordata</taxon>
        <taxon>Craniata</taxon>
        <taxon>Vertebrata</taxon>
        <taxon>Euteleostomi</taxon>
        <taxon>Mammalia</taxon>
        <taxon>Eutheria</taxon>
        <taxon>Laurasiatheria</taxon>
        <taxon>Carnivora</taxon>
        <taxon>Caniformia</taxon>
        <taxon>Canidae</taxon>
        <taxon>Canis</taxon>
    </lineage>
</organism>
<dbReference type="SUPFAM" id="SSF53098">
    <property type="entry name" value="Ribonuclease H-like"/>
    <property type="match status" value="1"/>
</dbReference>
<proteinExistence type="predicted"/>
<keyword evidence="2" id="KW-0378">Hydrolase</keyword>
<dbReference type="Pfam" id="PF00929">
    <property type="entry name" value="RNase_T"/>
    <property type="match status" value="1"/>
</dbReference>
<evidence type="ECO:0000313" key="6">
    <source>
        <dbReference type="Proteomes" id="UP000694391"/>
    </source>
</evidence>
<dbReference type="GO" id="GO:0000175">
    <property type="term" value="F:3'-5'-RNA exonuclease activity"/>
    <property type="evidence" value="ECO:0007669"/>
    <property type="project" value="Ensembl"/>
</dbReference>
<dbReference type="Proteomes" id="UP000694391">
    <property type="component" value="Unplaced"/>
</dbReference>
<dbReference type="SMART" id="SM00479">
    <property type="entry name" value="EXOIII"/>
    <property type="match status" value="1"/>
</dbReference>
<feature type="region of interest" description="Disordered" evidence="3">
    <location>
        <begin position="191"/>
        <end position="215"/>
    </location>
</feature>
<dbReference type="PANTHER" id="PTHR12801">
    <property type="entry name" value="RNA EXONUCLEASE REXO1 / RECO3 FAMILY MEMBER-RELATED"/>
    <property type="match status" value="1"/>
</dbReference>
<dbReference type="GO" id="GO:0016605">
    <property type="term" value="C:PML body"/>
    <property type="evidence" value="ECO:0007669"/>
    <property type="project" value="Ensembl"/>
</dbReference>
<dbReference type="GO" id="GO:0005737">
    <property type="term" value="C:cytoplasm"/>
    <property type="evidence" value="ECO:0007669"/>
    <property type="project" value="Ensembl"/>
</dbReference>
<evidence type="ECO:0000259" key="4">
    <source>
        <dbReference type="SMART" id="SM00479"/>
    </source>
</evidence>
<evidence type="ECO:0000256" key="3">
    <source>
        <dbReference type="SAM" id="MobiDB-lite"/>
    </source>
</evidence>
<dbReference type="GO" id="GO:0030620">
    <property type="term" value="F:U2 snRNA binding"/>
    <property type="evidence" value="ECO:0007669"/>
    <property type="project" value="Ensembl"/>
</dbReference>
<reference evidence="5" key="1">
    <citation type="submission" date="2025-08" db="UniProtKB">
        <authorList>
            <consortium name="Ensembl"/>
        </authorList>
    </citation>
    <scope>IDENTIFICATION</scope>
</reference>
<keyword evidence="1" id="KW-0540">Nuclease</keyword>
<dbReference type="GO" id="GO:0006308">
    <property type="term" value="P:DNA catabolic process"/>
    <property type="evidence" value="ECO:0007669"/>
    <property type="project" value="Ensembl"/>
</dbReference>
<dbReference type="GO" id="GO:0045071">
    <property type="term" value="P:negative regulation of viral genome replication"/>
    <property type="evidence" value="ECO:0007669"/>
    <property type="project" value="Ensembl"/>
</dbReference>
<dbReference type="AlphaFoldDB" id="A0A8C0L2D2"/>
<sequence length="215" mass="24235">MASGTDVVAIDCEMVGVGPSRKSGLARCSLVDLHGTVLYDKFIRPEGEITDYRTQVSGITPRHMEQATPFAVARLEILQLLEGKLVVGHDLKHDFQALKENMSNYAIYDTSTDRLLWREANLQNCRRVSLRVLSERLLGRRIQVSIPLTSHQGANVFQWSRTNMRPQRCSVSPTVMRGCMLASKEGSWLQAPWAPGPRPGPEYGGLFKRRPWDTR</sequence>
<dbReference type="Ensembl" id="ENSCAFT00020027635.1">
    <property type="protein sequence ID" value="ENSCAFP00020023926.1"/>
    <property type="gene ID" value="ENSCAFG00020018837.1"/>
</dbReference>
<dbReference type="InterPro" id="IPR047021">
    <property type="entry name" value="REXO1/3/4-like"/>
</dbReference>
<evidence type="ECO:0000256" key="2">
    <source>
        <dbReference type="ARBA" id="ARBA00022801"/>
    </source>
</evidence>
<reference evidence="5" key="2">
    <citation type="submission" date="2025-09" db="UniProtKB">
        <authorList>
            <consortium name="Ensembl"/>
        </authorList>
    </citation>
    <scope>IDENTIFICATION</scope>
</reference>
<evidence type="ECO:0000313" key="5">
    <source>
        <dbReference type="Ensembl" id="ENSCAFP00020023926.1"/>
    </source>
</evidence>
<dbReference type="InterPro" id="IPR013520">
    <property type="entry name" value="Ribonucl_H"/>
</dbReference>
<protein>
    <submittedName>
        <fullName evidence="5">Interferon stimulated exonuclease 20</fullName>
    </submittedName>
</protein>
<gene>
    <name evidence="5" type="primary">ISG20</name>
</gene>
<dbReference type="GO" id="GO:0034511">
    <property type="term" value="F:U3 snoRNA binding"/>
    <property type="evidence" value="ECO:0007669"/>
    <property type="project" value="Ensembl"/>
</dbReference>
<dbReference type="InterPro" id="IPR036397">
    <property type="entry name" value="RNaseH_sf"/>
</dbReference>
<feature type="domain" description="Exonuclease" evidence="4">
    <location>
        <begin position="6"/>
        <end position="166"/>
    </location>
</feature>
<dbReference type="GO" id="GO:0006401">
    <property type="term" value="P:RNA catabolic process"/>
    <property type="evidence" value="ECO:0007669"/>
    <property type="project" value="Ensembl"/>
</dbReference>
<dbReference type="GO" id="GO:0030619">
    <property type="term" value="F:U1 snRNA binding"/>
    <property type="evidence" value="ECO:0007669"/>
    <property type="project" value="Ensembl"/>
</dbReference>
<dbReference type="GeneTree" id="ENSGT00940000160781"/>
<dbReference type="PANTHER" id="PTHR12801:SF59">
    <property type="entry name" value="INTERFERON-STIMULATED GENE 20 KDA PROTEIN"/>
    <property type="match status" value="1"/>
</dbReference>
<evidence type="ECO:0000256" key="1">
    <source>
        <dbReference type="ARBA" id="ARBA00022722"/>
    </source>
</evidence>
<dbReference type="Gene3D" id="3.30.420.10">
    <property type="entry name" value="Ribonuclease H-like superfamily/Ribonuclease H"/>
    <property type="match status" value="1"/>
</dbReference>
<dbReference type="GO" id="GO:0005730">
    <property type="term" value="C:nucleolus"/>
    <property type="evidence" value="ECO:0007669"/>
    <property type="project" value="Ensembl"/>
</dbReference>
<dbReference type="GO" id="GO:0015030">
    <property type="term" value="C:Cajal body"/>
    <property type="evidence" value="ECO:0007669"/>
    <property type="project" value="Ensembl"/>
</dbReference>